<sequence>MEAAQVKLISIANKKRKKIIPRRVSIGITLASGRSKWKIARWPACVLLVD</sequence>
<reference evidence="1 2" key="1">
    <citation type="submission" date="2016-01" db="EMBL/GenBank/DDBJ databases">
        <authorList>
            <person name="Oliw E.H."/>
        </authorList>
    </citation>
    <scope>NUCLEOTIDE SEQUENCE [LARGE SCALE GENOMIC DNA]</scope>
    <source>
        <strain evidence="1">LMG 27134</strain>
    </source>
</reference>
<evidence type="ECO:0000313" key="1">
    <source>
        <dbReference type="EMBL" id="SAL43976.1"/>
    </source>
</evidence>
<organism evidence="1 2">
    <name type="scientific">Caballeronia udeis</name>
    <dbReference type="NCBI Taxonomy" id="1232866"/>
    <lineage>
        <taxon>Bacteria</taxon>
        <taxon>Pseudomonadati</taxon>
        <taxon>Pseudomonadota</taxon>
        <taxon>Betaproteobacteria</taxon>
        <taxon>Burkholderiales</taxon>
        <taxon>Burkholderiaceae</taxon>
        <taxon>Caballeronia</taxon>
    </lineage>
</organism>
<accession>A0A158HI63</accession>
<dbReference type="EMBL" id="FCOK02000031">
    <property type="protein sequence ID" value="SAL43976.1"/>
    <property type="molecule type" value="Genomic_DNA"/>
</dbReference>
<dbReference type="Proteomes" id="UP000054683">
    <property type="component" value="Unassembled WGS sequence"/>
</dbReference>
<proteinExistence type="predicted"/>
<evidence type="ECO:0000313" key="2">
    <source>
        <dbReference type="Proteomes" id="UP000054683"/>
    </source>
</evidence>
<name>A0A158HI63_9BURK</name>
<protein>
    <submittedName>
        <fullName evidence="1">Uncharacterized protein</fullName>
    </submittedName>
</protein>
<gene>
    <name evidence="1" type="ORF">AWB69_04445</name>
</gene>
<dbReference type="AlphaFoldDB" id="A0A158HI63"/>